<dbReference type="Proteomes" id="UP000001889">
    <property type="component" value="Chromosome"/>
</dbReference>
<name>D2TTP0_CITRI</name>
<dbReference type="eggNOG" id="ENOG502ZBAJ">
    <property type="taxonomic scope" value="Bacteria"/>
</dbReference>
<dbReference type="KEGG" id="cro:ROD_50731"/>
<evidence type="ECO:0008006" key="3">
    <source>
        <dbReference type="Google" id="ProtNLM"/>
    </source>
</evidence>
<gene>
    <name evidence="1" type="ordered locus">ROD_50731</name>
</gene>
<evidence type="ECO:0000313" key="2">
    <source>
        <dbReference type="Proteomes" id="UP000001889"/>
    </source>
</evidence>
<dbReference type="AlphaFoldDB" id="D2TTP0"/>
<organism evidence="1 2">
    <name type="scientific">Citrobacter rodentium (strain ICC168)</name>
    <name type="common">Citrobacter freundii biotype 4280</name>
    <dbReference type="NCBI Taxonomy" id="637910"/>
    <lineage>
        <taxon>Bacteria</taxon>
        <taxon>Pseudomonadati</taxon>
        <taxon>Pseudomonadota</taxon>
        <taxon>Gammaproteobacteria</taxon>
        <taxon>Enterobacterales</taxon>
        <taxon>Enterobacteriaceae</taxon>
        <taxon>Citrobacter</taxon>
    </lineage>
</organism>
<dbReference type="STRING" id="637910.ROD_50731"/>
<dbReference type="HOGENOM" id="CLU_072005_2_0_6"/>
<accession>D2TTP0</accession>
<dbReference type="EMBL" id="FN543502">
    <property type="protein sequence ID" value="CBG91745.1"/>
    <property type="molecule type" value="Genomic_DNA"/>
</dbReference>
<proteinExistence type="predicted"/>
<reference evidence="1 2" key="1">
    <citation type="journal article" date="2010" name="J. Bacteriol.">
        <title>The Citrobacter rodentium genome sequence reveals convergent evolution with human pathogenic Escherichia coli.</title>
        <authorList>
            <person name="Petty N.K."/>
            <person name="Bulgin R."/>
            <person name="Crepin V.F."/>
            <person name="Cerdeno-Tarraga A.M."/>
            <person name="Schroeder G.N."/>
            <person name="Quail M.A."/>
            <person name="Lennard N."/>
            <person name="Corton C."/>
            <person name="Barron A."/>
            <person name="Clark L."/>
            <person name="Toribio A.L."/>
            <person name="Parkhill J."/>
            <person name="Dougan G."/>
            <person name="Frankel G."/>
            <person name="Thomson N.R."/>
        </authorList>
    </citation>
    <scope>NUCLEOTIDE SEQUENCE [LARGE SCALE GENOMIC DNA]</scope>
    <source>
        <strain evidence="1 2">ICC168</strain>
    </source>
</reference>
<dbReference type="InterPro" id="IPR021530">
    <property type="entry name" value="AllH-like"/>
</dbReference>
<sequence length="280" mass="30651">MWSKRMVTFNALASAGLYRLPDGEWTLHSRFSQAINFIHAGGKLLTLYRYGKGMGPSGVLLPDDAFSRCIQLEKMVKRDARLYGRGIILQPLRQLALRLTPGDLQPVNLTLFSSPTGLGGPLKQAVASLSLYPQIAAQLARWRDGYAPDWHWLIGRGPGLTPSGDDLLTGMMAVFHAAEKPMPLFLPPADQLVFLTTSVSCSYLNSARVGEFSTPVLKVIRRLQSGRSPQSAIRRLLAVGHTSGADILLGIAIAQRWLQAVDFKGNHAGSGNHSYIYPRC</sequence>
<keyword evidence="2" id="KW-1185">Reference proteome</keyword>
<evidence type="ECO:0000313" key="1">
    <source>
        <dbReference type="EMBL" id="CBG91745.1"/>
    </source>
</evidence>
<protein>
    <recommendedName>
        <fullName evidence="3">DUF2877 domain-containing protein</fullName>
    </recommendedName>
</protein>
<dbReference type="Pfam" id="PF11392">
    <property type="entry name" value="AllH"/>
    <property type="match status" value="1"/>
</dbReference>